<gene>
    <name evidence="1" type="ORF">NQ176_g6011</name>
</gene>
<evidence type="ECO:0000313" key="2">
    <source>
        <dbReference type="Proteomes" id="UP001143910"/>
    </source>
</evidence>
<keyword evidence="2" id="KW-1185">Reference proteome</keyword>
<reference evidence="1" key="1">
    <citation type="submission" date="2022-08" db="EMBL/GenBank/DDBJ databases">
        <title>Genome Sequence of Lecanicillium fungicola.</title>
        <authorList>
            <person name="Buettner E."/>
        </authorList>
    </citation>
    <scope>NUCLEOTIDE SEQUENCE</scope>
    <source>
        <strain evidence="1">Babe33</strain>
    </source>
</reference>
<evidence type="ECO:0000313" key="1">
    <source>
        <dbReference type="EMBL" id="KAJ2974516.1"/>
    </source>
</evidence>
<protein>
    <submittedName>
        <fullName evidence="1">Uncharacterized protein</fullName>
    </submittedName>
</protein>
<organism evidence="1 2">
    <name type="scientific">Zarea fungicola</name>
    <dbReference type="NCBI Taxonomy" id="93591"/>
    <lineage>
        <taxon>Eukaryota</taxon>
        <taxon>Fungi</taxon>
        <taxon>Dikarya</taxon>
        <taxon>Ascomycota</taxon>
        <taxon>Pezizomycotina</taxon>
        <taxon>Sordariomycetes</taxon>
        <taxon>Hypocreomycetidae</taxon>
        <taxon>Hypocreales</taxon>
        <taxon>Cordycipitaceae</taxon>
        <taxon>Zarea</taxon>
    </lineage>
</organism>
<dbReference type="EMBL" id="JANJQO010000820">
    <property type="protein sequence ID" value="KAJ2974516.1"/>
    <property type="molecule type" value="Genomic_DNA"/>
</dbReference>
<accession>A0ACC1N7R3</accession>
<proteinExistence type="predicted"/>
<sequence>MAEYRYLAKPDPEWVDFPNNLPPGTKVHGMKRDRAPITPQDGLDIYEFDVTARDQHLIRIRTYCKTHDDGADAASQLLPLFLYMHGGGYVTGGLETDDTTCRAIAAKLNVRVVSVEYRLAPEDKFPVGFQDCFDVVASDEGQKRLHLDLAKGFVLGGTSAGANFTSGISHYARDEGLTPKITGVVFLAGSYCHPDARPEKYLDRILSIDEINDAPGLTRKSIDYFAAKYGAPPFDKRLSSLLFDSHADIAKKAYFSVCGWDPRRDESLLLEQLLKEEGLDTKLDVYPGLPHGFWTTCPDLPESKRWLEKLLQGLSWIFDEEP</sequence>
<comment type="caution">
    <text evidence="1">The sequence shown here is derived from an EMBL/GenBank/DDBJ whole genome shotgun (WGS) entry which is preliminary data.</text>
</comment>
<dbReference type="Proteomes" id="UP001143910">
    <property type="component" value="Unassembled WGS sequence"/>
</dbReference>
<name>A0ACC1N7R3_9HYPO</name>